<dbReference type="SUPFAM" id="SSF51735">
    <property type="entry name" value="NAD(P)-binding Rossmann-fold domains"/>
    <property type="match status" value="1"/>
</dbReference>
<evidence type="ECO:0000313" key="7">
    <source>
        <dbReference type="EMBL" id="CAD7238523.1"/>
    </source>
</evidence>
<dbReference type="InterPro" id="IPR029903">
    <property type="entry name" value="RmlD-like-bd"/>
</dbReference>
<dbReference type="UniPathway" id="UPA00315">
    <property type="reaction ID" value="UER00080"/>
</dbReference>
<evidence type="ECO:0000256" key="3">
    <source>
        <dbReference type="ARBA" id="ARBA00021596"/>
    </source>
</evidence>
<dbReference type="InterPro" id="IPR005913">
    <property type="entry name" value="dTDP_dehydrorham_reduct"/>
</dbReference>
<organism evidence="7">
    <name type="scientific">Cyprideis torosa</name>
    <dbReference type="NCBI Taxonomy" id="163714"/>
    <lineage>
        <taxon>Eukaryota</taxon>
        <taxon>Metazoa</taxon>
        <taxon>Ecdysozoa</taxon>
        <taxon>Arthropoda</taxon>
        <taxon>Crustacea</taxon>
        <taxon>Oligostraca</taxon>
        <taxon>Ostracoda</taxon>
        <taxon>Podocopa</taxon>
        <taxon>Podocopida</taxon>
        <taxon>Cytherocopina</taxon>
        <taxon>Cytheroidea</taxon>
        <taxon>Cytherideidae</taxon>
        <taxon>Cyprideis</taxon>
    </lineage>
</organism>
<dbReference type="EMBL" id="OB703109">
    <property type="protein sequence ID" value="CAD7238523.1"/>
    <property type="molecule type" value="Genomic_DNA"/>
</dbReference>
<dbReference type="CDD" id="cd05254">
    <property type="entry name" value="dTDP_HR_like_SDR_e"/>
    <property type="match status" value="1"/>
</dbReference>
<evidence type="ECO:0000256" key="2">
    <source>
        <dbReference type="ARBA" id="ARBA00008656"/>
    </source>
</evidence>
<dbReference type="PANTHER" id="PTHR10491">
    <property type="entry name" value="DTDP-4-DEHYDRORHAMNOSE REDUCTASE"/>
    <property type="match status" value="1"/>
</dbReference>
<evidence type="ECO:0000256" key="4">
    <source>
        <dbReference type="ARBA" id="ARBA00029977"/>
    </source>
</evidence>
<reference evidence="7" key="1">
    <citation type="submission" date="2020-11" db="EMBL/GenBank/DDBJ databases">
        <authorList>
            <person name="Tran Van P."/>
        </authorList>
    </citation>
    <scope>NUCLEOTIDE SEQUENCE</scope>
</reference>
<dbReference type="Gene3D" id="3.40.50.720">
    <property type="entry name" value="NAD(P)-binding Rossmann-like Domain"/>
    <property type="match status" value="1"/>
</dbReference>
<evidence type="ECO:0000256" key="1">
    <source>
        <dbReference type="ARBA" id="ARBA00005224"/>
    </source>
</evidence>
<dbReference type="AlphaFoldDB" id="A0A7R9A093"/>
<proteinExistence type="inferred from homology"/>
<accession>A0A7R9A093</accession>
<sequence>MSRGKKILIAGSGGQLGWELQRAVPAGWTVFAGDSDVLDITNEAAVAEVVAREKPDWIINAAAYTAVDKAESELEIARQVNASGAAHLAAAAKKSGARLVHISTDFVFDGTQSTPYQANDPVAPIGVYGLTKLEGEQAVQKVLGDDALIIRTAWVYSAHGNNFVKTMLRLMADRDTL</sequence>
<dbReference type="PANTHER" id="PTHR10491:SF4">
    <property type="entry name" value="METHIONINE ADENOSYLTRANSFERASE 2 SUBUNIT BETA"/>
    <property type="match status" value="1"/>
</dbReference>
<dbReference type="InterPro" id="IPR036291">
    <property type="entry name" value="NAD(P)-bd_dom_sf"/>
</dbReference>
<protein>
    <recommendedName>
        <fullName evidence="3">Methionine adenosyltransferase 2 subunit beta</fullName>
    </recommendedName>
    <alternativeName>
        <fullName evidence="4">Methionine adenosyltransferase II beta</fullName>
    </alternativeName>
</protein>
<evidence type="ECO:0000256" key="6">
    <source>
        <dbReference type="ARBA" id="ARBA00046786"/>
    </source>
</evidence>
<feature type="non-terminal residue" evidence="7">
    <location>
        <position position="177"/>
    </location>
</feature>
<dbReference type="OrthoDB" id="6235964at2759"/>
<dbReference type="GO" id="GO:0019305">
    <property type="term" value="P:dTDP-rhamnose biosynthetic process"/>
    <property type="evidence" value="ECO:0007669"/>
    <property type="project" value="TreeGrafter"/>
</dbReference>
<name>A0A7R9A093_9CRUS</name>
<evidence type="ECO:0000256" key="5">
    <source>
        <dbReference type="ARBA" id="ARBA00045998"/>
    </source>
</evidence>
<gene>
    <name evidence="7" type="ORF">CTOB1V02_LOCUS16338</name>
</gene>
<dbReference type="Pfam" id="PF04321">
    <property type="entry name" value="RmlD_sub_bind"/>
    <property type="match status" value="1"/>
</dbReference>
<comment type="function">
    <text evidence="5">Regulatory subunit of S-adenosylmethionine synthetase 2, an enzyme that catalyzes the formation of S-adenosylmethionine from methionine and ATP. Regulates MAT2A catalytic activity by changing its kinetic properties, increasing its affinity for L-methionine. Can bind NADP (in vitro).</text>
</comment>
<dbReference type="GO" id="GO:0008831">
    <property type="term" value="F:dTDP-4-dehydrorhamnose reductase activity"/>
    <property type="evidence" value="ECO:0007669"/>
    <property type="project" value="TreeGrafter"/>
</dbReference>
<dbReference type="GO" id="GO:0006556">
    <property type="term" value="P:S-adenosylmethionine biosynthetic process"/>
    <property type="evidence" value="ECO:0007669"/>
    <property type="project" value="UniProtKB-UniPathway"/>
</dbReference>
<comment type="pathway">
    <text evidence="1">Amino-acid biosynthesis; S-adenosyl-L-methionine biosynthesis; S-adenosyl-L-methionine from L-methionine: step 1/1.</text>
</comment>
<comment type="subunit">
    <text evidence="6">Heterotrimer; composed of a catalytic MAT2A homodimer that binds one regulatory MAT2B chain. Heterohexamer; composed of a central, catalytic MAT2A homotetramer flanked on either side by a regulatory MAT2B chain. NADP binding increases the affinity for MAT2A.</text>
</comment>
<comment type="similarity">
    <text evidence="2">Belongs to the dTDP-4-dehydrorhamnose reductase family. MAT2B subfamily.</text>
</comment>
<dbReference type="GO" id="GO:0005829">
    <property type="term" value="C:cytosol"/>
    <property type="evidence" value="ECO:0007669"/>
    <property type="project" value="TreeGrafter"/>
</dbReference>